<dbReference type="EMBL" id="LNQE01001611">
    <property type="protein sequence ID" value="KUG14866.1"/>
    <property type="molecule type" value="Genomic_DNA"/>
</dbReference>
<comment type="caution">
    <text evidence="1">The sequence shown here is derived from an EMBL/GenBank/DDBJ whole genome shotgun (WGS) entry which is preliminary data.</text>
</comment>
<evidence type="ECO:0000313" key="1">
    <source>
        <dbReference type="EMBL" id="KUG14866.1"/>
    </source>
</evidence>
<dbReference type="AlphaFoldDB" id="A0A0W8F2Q2"/>
<protein>
    <submittedName>
        <fullName evidence="1">Uncharacterized protein</fullName>
    </submittedName>
</protein>
<organism evidence="1">
    <name type="scientific">hydrocarbon metagenome</name>
    <dbReference type="NCBI Taxonomy" id="938273"/>
    <lineage>
        <taxon>unclassified sequences</taxon>
        <taxon>metagenomes</taxon>
        <taxon>ecological metagenomes</taxon>
    </lineage>
</organism>
<sequence>MREDIPRSGRERCTYPGHASNPGTGTYFCSLCRYVGQRDQRGMGAGEKKAGLSRYFLCSLQTFSR</sequence>
<proteinExistence type="predicted"/>
<name>A0A0W8F2Q2_9ZZZZ</name>
<reference evidence="1" key="1">
    <citation type="journal article" date="2015" name="Proc. Natl. Acad. Sci. U.S.A.">
        <title>Networks of energetic and metabolic interactions define dynamics in microbial communities.</title>
        <authorList>
            <person name="Embree M."/>
            <person name="Liu J.K."/>
            <person name="Al-Bassam M.M."/>
            <person name="Zengler K."/>
        </authorList>
    </citation>
    <scope>NUCLEOTIDE SEQUENCE</scope>
</reference>
<gene>
    <name evidence="1" type="ORF">ASZ90_015484</name>
</gene>
<accession>A0A0W8F2Q2</accession>